<dbReference type="EMBL" id="MN393078">
    <property type="protein sequence ID" value="QFR58876.1"/>
    <property type="molecule type" value="Genomic_DNA"/>
</dbReference>
<protein>
    <submittedName>
        <fullName evidence="1">Uncharacterized protein</fullName>
    </submittedName>
</protein>
<evidence type="ECO:0000313" key="2">
    <source>
        <dbReference type="Proteomes" id="UP000325812"/>
    </source>
</evidence>
<name>A0A5P8PNP1_9CAUD</name>
<sequence>MQAILLFLFGVYGRTGKAGGSRLVRLPTSNRLTKGHYYET</sequence>
<gene>
    <name evidence="1" type="ORF">vse101_24</name>
</gene>
<reference evidence="1 2" key="1">
    <citation type="submission" date="2019-08" db="EMBL/GenBank/DDBJ databases">
        <title>Complete genome sequence of Salmonella Enteritidis bacteriophage VSe101.</title>
        <authorList>
            <person name="Denisenko E."/>
            <person name="Kislichkina A."/>
            <person name="Verevkin V."/>
            <person name="Krasilnikova V."/>
            <person name="Volozhantsev N."/>
        </authorList>
    </citation>
    <scope>NUCLEOTIDE SEQUENCE [LARGE SCALE GENOMIC DNA]</scope>
    <source>
        <strain evidence="1">VSe101</strain>
    </source>
</reference>
<proteinExistence type="predicted"/>
<organism evidence="1 2">
    <name type="scientific">Salmonella virus VSe101</name>
    <dbReference type="NCBI Taxonomy" id="2653660"/>
    <lineage>
        <taxon>Viruses</taxon>
        <taxon>Duplodnaviria</taxon>
        <taxon>Heunggongvirae</taxon>
        <taxon>Uroviricota</taxon>
        <taxon>Caudoviricetes</taxon>
        <taxon>Sarkviridae</taxon>
        <taxon>Guernseyvirinae</taxon>
        <taxon>Jerseyvirus</taxon>
        <taxon>Jerseyvirus VSe101</taxon>
    </lineage>
</organism>
<keyword evidence="2" id="KW-1185">Reference proteome</keyword>
<dbReference type="Proteomes" id="UP000325812">
    <property type="component" value="Segment"/>
</dbReference>
<accession>A0A5P8PNP1</accession>
<evidence type="ECO:0000313" key="1">
    <source>
        <dbReference type="EMBL" id="QFR58876.1"/>
    </source>
</evidence>